<dbReference type="AlphaFoldDB" id="A0A6A6CBH6"/>
<dbReference type="InterPro" id="IPR023213">
    <property type="entry name" value="CAT-like_dom_sf"/>
</dbReference>
<name>A0A6A6CBH6_ZASCE</name>
<evidence type="ECO:0000313" key="3">
    <source>
        <dbReference type="Proteomes" id="UP000799537"/>
    </source>
</evidence>
<evidence type="ECO:0000256" key="1">
    <source>
        <dbReference type="ARBA" id="ARBA00022679"/>
    </source>
</evidence>
<dbReference type="EMBL" id="ML993608">
    <property type="protein sequence ID" value="KAF2163560.1"/>
    <property type="molecule type" value="Genomic_DNA"/>
</dbReference>
<dbReference type="PANTHER" id="PTHR31896">
    <property type="entry name" value="FAMILY REGULATORY PROTEIN, PUTATIVE (AFU_ORTHOLOGUE AFUA_3G14730)-RELATED"/>
    <property type="match status" value="1"/>
</dbReference>
<reference evidence="2" key="1">
    <citation type="journal article" date="2020" name="Stud. Mycol.">
        <title>101 Dothideomycetes genomes: a test case for predicting lifestyles and emergence of pathogens.</title>
        <authorList>
            <person name="Haridas S."/>
            <person name="Albert R."/>
            <person name="Binder M."/>
            <person name="Bloem J."/>
            <person name="Labutti K."/>
            <person name="Salamov A."/>
            <person name="Andreopoulos B."/>
            <person name="Baker S."/>
            <person name="Barry K."/>
            <person name="Bills G."/>
            <person name="Bluhm B."/>
            <person name="Cannon C."/>
            <person name="Castanera R."/>
            <person name="Culley D."/>
            <person name="Daum C."/>
            <person name="Ezra D."/>
            <person name="Gonzalez J."/>
            <person name="Henrissat B."/>
            <person name="Kuo A."/>
            <person name="Liang C."/>
            <person name="Lipzen A."/>
            <person name="Lutzoni F."/>
            <person name="Magnuson J."/>
            <person name="Mondo S."/>
            <person name="Nolan M."/>
            <person name="Ohm R."/>
            <person name="Pangilinan J."/>
            <person name="Park H.-J."/>
            <person name="Ramirez L."/>
            <person name="Alfaro M."/>
            <person name="Sun H."/>
            <person name="Tritt A."/>
            <person name="Yoshinaga Y."/>
            <person name="Zwiers L.-H."/>
            <person name="Turgeon B."/>
            <person name="Goodwin S."/>
            <person name="Spatafora J."/>
            <person name="Crous P."/>
            <person name="Grigoriev I."/>
        </authorList>
    </citation>
    <scope>NUCLEOTIDE SEQUENCE</scope>
    <source>
        <strain evidence="2">ATCC 36951</strain>
    </source>
</reference>
<dbReference type="RefSeq" id="XP_033664449.1">
    <property type="nucleotide sequence ID" value="XM_033817855.1"/>
</dbReference>
<dbReference type="OrthoDB" id="1862401at2759"/>
<keyword evidence="1" id="KW-0808">Transferase</keyword>
<dbReference type="Pfam" id="PF02458">
    <property type="entry name" value="Transferase"/>
    <property type="match status" value="1"/>
</dbReference>
<dbReference type="Proteomes" id="UP000799537">
    <property type="component" value="Unassembled WGS sequence"/>
</dbReference>
<gene>
    <name evidence="2" type="ORF">M409DRAFT_68466</name>
</gene>
<protein>
    <recommendedName>
        <fullName evidence="4">Condensation domain-containing protein</fullName>
    </recommendedName>
</protein>
<dbReference type="InterPro" id="IPR051283">
    <property type="entry name" value="Sec_Metabolite_Acyltrans"/>
</dbReference>
<keyword evidence="3" id="KW-1185">Reference proteome</keyword>
<organism evidence="2 3">
    <name type="scientific">Zasmidium cellare ATCC 36951</name>
    <dbReference type="NCBI Taxonomy" id="1080233"/>
    <lineage>
        <taxon>Eukaryota</taxon>
        <taxon>Fungi</taxon>
        <taxon>Dikarya</taxon>
        <taxon>Ascomycota</taxon>
        <taxon>Pezizomycotina</taxon>
        <taxon>Dothideomycetes</taxon>
        <taxon>Dothideomycetidae</taxon>
        <taxon>Mycosphaerellales</taxon>
        <taxon>Mycosphaerellaceae</taxon>
        <taxon>Zasmidium</taxon>
    </lineage>
</organism>
<sequence length="488" mass="55076">MATEQIDYNPGNAADRQTFWVPPLEHIEAQTIALPPGDQIGIAIIQPSIVCFRTTPTFDENRFIEAVKTAASCIPWEIPLAAGRVVWDDESRHTIKCEIPQNPKIQVNIKRLPHRDAAQLDAQHWPPHALQIREICLYDRPLPAVGNFVFGVQANLIKGGVILVLHMNHILLDGPSHGTFAVLFAHHLSRAVAGKPPRKSGMVPPEALDKSLAQGTHPARNILKWQDWKLKPEIDISPEELREILLERMANLSLTIWHFPADKLNKLRAAMSASSQSKLSLSTCLSTWCWRIFTRARDLSPDEETRMLTPVQTRGRIKELHQSYIGSVLVYGRAKATVEELTTLTTSELGDRIAKSVAWWTPERIREHWGSIEDCPDIAKYQPNTNRDFGNDVEMSNTMNLPFYKINWGDSLQVKAIRFPSLAFADGYILIEPRLLTGGIEVFFYAARDTLDKLMRDPEFREYAEYWGASDEGIDVLAAETLPAKSKL</sequence>
<evidence type="ECO:0000313" key="2">
    <source>
        <dbReference type="EMBL" id="KAF2163560.1"/>
    </source>
</evidence>
<dbReference type="GO" id="GO:0016740">
    <property type="term" value="F:transferase activity"/>
    <property type="evidence" value="ECO:0007669"/>
    <property type="project" value="UniProtKB-KW"/>
</dbReference>
<dbReference type="Gene3D" id="3.30.559.10">
    <property type="entry name" value="Chloramphenicol acetyltransferase-like domain"/>
    <property type="match status" value="2"/>
</dbReference>
<dbReference type="GeneID" id="54571127"/>
<evidence type="ECO:0008006" key="4">
    <source>
        <dbReference type="Google" id="ProtNLM"/>
    </source>
</evidence>
<proteinExistence type="predicted"/>
<accession>A0A6A6CBH6</accession>
<dbReference type="PANTHER" id="PTHR31896:SF64">
    <property type="entry name" value="TRICHOTHECENE 3-O-ACETYLTRANSFERASE"/>
    <property type="match status" value="1"/>
</dbReference>